<name>A0ABM7LAS3_9PSED</name>
<dbReference type="SUPFAM" id="SSF143990">
    <property type="entry name" value="YbiA-like"/>
    <property type="match status" value="1"/>
</dbReference>
<evidence type="ECO:0000313" key="4">
    <source>
        <dbReference type="EMBL" id="BCD86683.1"/>
    </source>
</evidence>
<organism evidence="4 5">
    <name type="scientific">Pseudomonas solani</name>
    <dbReference type="NCBI Taxonomy" id="2731552"/>
    <lineage>
        <taxon>Bacteria</taxon>
        <taxon>Pseudomonadati</taxon>
        <taxon>Pseudomonadota</taxon>
        <taxon>Gammaproteobacteria</taxon>
        <taxon>Pseudomonadales</taxon>
        <taxon>Pseudomonadaceae</taxon>
        <taxon>Pseudomonas</taxon>
    </lineage>
</organism>
<dbReference type="NCBIfam" id="TIGR02464">
    <property type="entry name" value="ribofla_fusion"/>
    <property type="match status" value="1"/>
</dbReference>
<proteinExistence type="predicted"/>
<protein>
    <recommendedName>
        <fullName evidence="3">NADAR domain-containing protein</fullName>
    </recommendedName>
</protein>
<keyword evidence="5" id="KW-1185">Reference proteome</keyword>
<dbReference type="EMBL" id="AP023081">
    <property type="protein sequence ID" value="BCD86683.1"/>
    <property type="molecule type" value="Genomic_DNA"/>
</dbReference>
<reference evidence="4" key="1">
    <citation type="submission" date="2020-05" db="EMBL/GenBank/DDBJ databases">
        <title>Complete genome sequence of Pseudomonas sp. Sm006.</title>
        <authorList>
            <person name="Takeuchi K."/>
            <person name="Someya N."/>
        </authorList>
    </citation>
    <scope>NUCLEOTIDE SEQUENCE</scope>
    <source>
        <strain evidence="4">Sm006</strain>
    </source>
</reference>
<dbReference type="Proteomes" id="UP001064896">
    <property type="component" value="Chromosome"/>
</dbReference>
<evidence type="ECO:0000259" key="3">
    <source>
        <dbReference type="Pfam" id="PF08719"/>
    </source>
</evidence>
<evidence type="ECO:0000256" key="2">
    <source>
        <dbReference type="ARBA" id="ARBA00000751"/>
    </source>
</evidence>
<dbReference type="CDD" id="cd15457">
    <property type="entry name" value="NADAR"/>
    <property type="match status" value="1"/>
</dbReference>
<gene>
    <name evidence="4" type="ORF">PSm6_30900</name>
</gene>
<dbReference type="InterPro" id="IPR012816">
    <property type="entry name" value="NADAR"/>
</dbReference>
<accession>A0ABM7LAS3</accession>
<comment type="catalytic activity">
    <reaction evidence="1">
        <text>5-amino-6-(5-phospho-D-ribosylamino)uracil + H2O = 5,6-diaminouracil + D-ribose 5-phosphate</text>
        <dbReference type="Rhea" id="RHEA:55020"/>
        <dbReference type="ChEBI" id="CHEBI:15377"/>
        <dbReference type="ChEBI" id="CHEBI:46252"/>
        <dbReference type="ChEBI" id="CHEBI:58453"/>
        <dbReference type="ChEBI" id="CHEBI:78346"/>
    </reaction>
</comment>
<evidence type="ECO:0000313" key="5">
    <source>
        <dbReference type="Proteomes" id="UP001064896"/>
    </source>
</evidence>
<dbReference type="Pfam" id="PF08719">
    <property type="entry name" value="NADAR"/>
    <property type="match status" value="1"/>
</dbReference>
<sequence length="186" mass="20521">MNLPHSVEQLRERCAAGESFDYLYFWGHSSAPGAPLGKACFSQWFKSPFTLDGVRYATAEHWMMAGKARLFGDEQALERILAARTPADAKALGREVRGFDDARWRTHSFDLVVEGNLGKFEQNPDMQRVLLGTGTKVLVEASPVDPVWGIGLAEADAAAREPATWRGLNLLGFALMQVRERLGGQA</sequence>
<evidence type="ECO:0000256" key="1">
    <source>
        <dbReference type="ARBA" id="ARBA00000022"/>
    </source>
</evidence>
<dbReference type="RefSeq" id="WP_263400631.1">
    <property type="nucleotide sequence ID" value="NZ_AP023081.1"/>
</dbReference>
<dbReference type="InterPro" id="IPR037238">
    <property type="entry name" value="YbiA-like_sf"/>
</dbReference>
<feature type="domain" description="NADAR" evidence="3">
    <location>
        <begin position="24"/>
        <end position="182"/>
    </location>
</feature>
<comment type="catalytic activity">
    <reaction evidence="2">
        <text>2,5-diamino-6-hydroxy-4-(5-phosphoribosylamino)-pyrimidine + H2O = 2,5,6-triamino-4-hydroxypyrimidine + D-ribose 5-phosphate</text>
        <dbReference type="Rhea" id="RHEA:23436"/>
        <dbReference type="ChEBI" id="CHEBI:15377"/>
        <dbReference type="ChEBI" id="CHEBI:58614"/>
        <dbReference type="ChEBI" id="CHEBI:78346"/>
        <dbReference type="ChEBI" id="CHEBI:137796"/>
    </reaction>
</comment>
<dbReference type="Gene3D" id="1.10.357.40">
    <property type="entry name" value="YbiA-like"/>
    <property type="match status" value="1"/>
</dbReference>